<proteinExistence type="predicted"/>
<feature type="transmembrane region" description="Helical" evidence="1">
    <location>
        <begin position="158"/>
        <end position="179"/>
    </location>
</feature>
<gene>
    <name evidence="2" type="ORF">DYE49_01010</name>
</gene>
<reference evidence="2 3" key="1">
    <citation type="submission" date="2018-08" db="EMBL/GenBank/DDBJ databases">
        <title>The first complete genome of Treponema rectale (CHPAT), a commensal spirochete of the bovine rectum.</title>
        <authorList>
            <person name="Staton G.J."/>
            <person name="Clegg S.R."/>
            <person name="Carter S.D."/>
            <person name="Radford A.D."/>
            <person name="Darby A."/>
            <person name="Hall N."/>
            <person name="Birtles R.J."/>
            <person name="Evans N.J."/>
        </authorList>
    </citation>
    <scope>NUCLEOTIDE SEQUENCE [LARGE SCALE GENOMIC DNA]</scope>
    <source>
        <strain evidence="2 3">CHPA</strain>
    </source>
</reference>
<feature type="transmembrane region" description="Helical" evidence="1">
    <location>
        <begin position="51"/>
        <end position="70"/>
    </location>
</feature>
<evidence type="ECO:0000256" key="1">
    <source>
        <dbReference type="SAM" id="Phobius"/>
    </source>
</evidence>
<protein>
    <submittedName>
        <fullName evidence="2">Uncharacterized protein</fullName>
    </submittedName>
</protein>
<evidence type="ECO:0000313" key="2">
    <source>
        <dbReference type="EMBL" id="QOS39107.1"/>
    </source>
</evidence>
<accession>A0A7M1XIE9</accession>
<feature type="transmembrane region" description="Helical" evidence="1">
    <location>
        <begin position="115"/>
        <end position="138"/>
    </location>
</feature>
<keyword evidence="1" id="KW-1133">Transmembrane helix</keyword>
<organism evidence="2 3">
    <name type="scientific">Treponema rectale</name>
    <dbReference type="NCBI Taxonomy" id="744512"/>
    <lineage>
        <taxon>Bacteria</taxon>
        <taxon>Pseudomonadati</taxon>
        <taxon>Spirochaetota</taxon>
        <taxon>Spirochaetia</taxon>
        <taxon>Spirochaetales</taxon>
        <taxon>Treponemataceae</taxon>
        <taxon>Treponema</taxon>
    </lineage>
</organism>
<dbReference type="KEGG" id="trc:DYE49_01010"/>
<dbReference type="EMBL" id="CP031517">
    <property type="protein sequence ID" value="QOS39107.1"/>
    <property type="molecule type" value="Genomic_DNA"/>
</dbReference>
<dbReference type="AlphaFoldDB" id="A0A7M1XIE9"/>
<sequence>MNQLKEYLKNKSIGFYIVVCDILLAIVLGIVFFATYQNSMANNAAGQVPELIGWFVFIGAVLDVVTIVLAKYKFVHILALAAYCVALAHEVYLIPNLIADMVNDVHYQGGDFGTNLFYLISLLLITISGVVAIFLGLYTKEKEQEIEEEGLMPNKNDIIKIACSAASVLVIGLVAGISLGNASSHPSFVAKDPVVELDDIQKKFADKVDKNYTFDPKSVIYKEDTHPYLKATPAQIQANVSNDLHRFNHYKVYEFEGKYNEAYQGNFTYTYSYIYLWEDGLYNGSANGNTIYGYWYNRNAEGEPCLVMKATDGNDMVCEATKGDKYYDYFTDLKTSLNGGRACKMNGFLYTPAIGIYIDTGSSEDQKVDFMDNLNRSSWKVMEVRNDLRYSAILNPDQIQWQDIDNMLVGDQKVTASWKEYADQEEAFTDTVMVNVGEDKGVYNFSYADGVKKNYRYVDLFDPTGITVRRTITKDGADVTKEMEMSKIAYHFDFENGNIVFDLTNGKKENLAVTFDTSEASNTIHTTINDKEASIVLTSLTTAKVTCDGKTATFKVTLTGTKGLATINVGEKISGEDDLIAALPSSFGMEENESHELALTSEKFYRSSTKMNPYSQSTDSFVIFASDPATVFVIWQFDYQGIHNEKLKLSYTLNDDASSIALKAVVDGIDTENQWQWCSNKTLNGLKPCAKSDLPFDYTL</sequence>
<name>A0A7M1XIE9_9SPIR</name>
<keyword evidence="1" id="KW-0472">Membrane</keyword>
<keyword evidence="1" id="KW-0812">Transmembrane</keyword>
<feature type="transmembrane region" description="Helical" evidence="1">
    <location>
        <begin position="77"/>
        <end position="95"/>
    </location>
</feature>
<dbReference type="Proteomes" id="UP000593591">
    <property type="component" value="Chromosome"/>
</dbReference>
<feature type="transmembrane region" description="Helical" evidence="1">
    <location>
        <begin position="12"/>
        <end position="36"/>
    </location>
</feature>
<evidence type="ECO:0000313" key="3">
    <source>
        <dbReference type="Proteomes" id="UP000593591"/>
    </source>
</evidence>